<dbReference type="InterPro" id="IPR036390">
    <property type="entry name" value="WH_DNA-bd_sf"/>
</dbReference>
<comment type="similarity">
    <text evidence="2">Belongs to the LysR transcriptional regulatory family.</text>
</comment>
<proteinExistence type="inferred from homology"/>
<dbReference type="PROSITE" id="PS50931">
    <property type="entry name" value="HTH_LYSR"/>
    <property type="match status" value="1"/>
</dbReference>
<evidence type="ECO:0000256" key="6">
    <source>
        <dbReference type="SAM" id="MobiDB-lite"/>
    </source>
</evidence>
<dbReference type="CDD" id="cd08422">
    <property type="entry name" value="PBP2_CrgA_like"/>
    <property type="match status" value="1"/>
</dbReference>
<evidence type="ECO:0000256" key="1">
    <source>
        <dbReference type="ARBA" id="ARBA00003502"/>
    </source>
</evidence>
<evidence type="ECO:0000259" key="7">
    <source>
        <dbReference type="PROSITE" id="PS50931"/>
    </source>
</evidence>
<name>A0A560L1D5_9BRAD</name>
<evidence type="ECO:0000313" key="8">
    <source>
        <dbReference type="EMBL" id="TWB87000.1"/>
    </source>
</evidence>
<evidence type="ECO:0000256" key="5">
    <source>
        <dbReference type="ARBA" id="ARBA00023163"/>
    </source>
</evidence>
<evidence type="ECO:0000256" key="2">
    <source>
        <dbReference type="ARBA" id="ARBA00009437"/>
    </source>
</evidence>
<dbReference type="Gene3D" id="1.10.10.10">
    <property type="entry name" value="Winged helix-like DNA-binding domain superfamily/Winged helix DNA-binding domain"/>
    <property type="match status" value="1"/>
</dbReference>
<protein>
    <submittedName>
        <fullName evidence="8">LysR family transcriptional regulator</fullName>
    </submittedName>
</protein>
<keyword evidence="5" id="KW-0804">Transcription</keyword>
<evidence type="ECO:0000313" key="9">
    <source>
        <dbReference type="Proteomes" id="UP000321304"/>
    </source>
</evidence>
<dbReference type="SUPFAM" id="SSF53850">
    <property type="entry name" value="Periplasmic binding protein-like II"/>
    <property type="match status" value="1"/>
</dbReference>
<evidence type="ECO:0000256" key="3">
    <source>
        <dbReference type="ARBA" id="ARBA00023015"/>
    </source>
</evidence>
<comment type="caution">
    <text evidence="8">The sequence shown here is derived from an EMBL/GenBank/DDBJ whole genome shotgun (WGS) entry which is preliminary data.</text>
</comment>
<dbReference type="GO" id="GO:0003700">
    <property type="term" value="F:DNA-binding transcription factor activity"/>
    <property type="evidence" value="ECO:0007669"/>
    <property type="project" value="InterPro"/>
</dbReference>
<dbReference type="PANTHER" id="PTHR30537">
    <property type="entry name" value="HTH-TYPE TRANSCRIPTIONAL REGULATOR"/>
    <property type="match status" value="1"/>
</dbReference>
<gene>
    <name evidence="8" type="ORF">FBZ93_12446</name>
</gene>
<dbReference type="RefSeq" id="WP_246667838.1">
    <property type="nucleotide sequence ID" value="NZ_VITY01000024.1"/>
</dbReference>
<sequence>MDEVDGRLVGGLVVLAALADARGFGRAAERLGMTQSGVSKAIAKLEARLDTRLVHRTSRAVELTEDGRALVERVAAHLAGIGEAAAETSKSRDAVRGRLRVNVDPLFSRMVLSPKLSEFLLQNPGMELRIETRDRIADLVSDGFDLAVRFGEPTPSALIARRVLDARVLTVASPIYLERHSRPLDPRELASREHQCIHAIDAATGRPFDWEFWRGGEVVPVAVNGRLTVTDSGTKLGACLAGFGIAQVIDIGLDDHLKSGALIELFPDWSDERFPLYVYYPSRSHVPAKVRSFIDFITGSLSRKPGTALPVDAPVGRPKGHRAMAATAARR</sequence>
<dbReference type="AlphaFoldDB" id="A0A560L1D5"/>
<feature type="domain" description="HTH lysR-type" evidence="7">
    <location>
        <begin position="12"/>
        <end position="64"/>
    </location>
</feature>
<dbReference type="InterPro" id="IPR036388">
    <property type="entry name" value="WH-like_DNA-bd_sf"/>
</dbReference>
<keyword evidence="4" id="KW-0238">DNA-binding</keyword>
<reference evidence="8 9" key="1">
    <citation type="submission" date="2019-06" db="EMBL/GenBank/DDBJ databases">
        <title>Genomic Encyclopedia of Type Strains, Phase IV (KMG-V): Genome sequencing to study the core and pangenomes of soil and plant-associated prokaryotes.</title>
        <authorList>
            <person name="Whitman W."/>
        </authorList>
    </citation>
    <scope>NUCLEOTIDE SEQUENCE [LARGE SCALE GENOMIC DNA]</scope>
    <source>
        <strain evidence="8 9">BR 10355</strain>
    </source>
</reference>
<feature type="region of interest" description="Disordered" evidence="6">
    <location>
        <begin position="308"/>
        <end position="331"/>
    </location>
</feature>
<dbReference type="SUPFAM" id="SSF46785">
    <property type="entry name" value="Winged helix' DNA-binding domain"/>
    <property type="match status" value="1"/>
</dbReference>
<dbReference type="InterPro" id="IPR005119">
    <property type="entry name" value="LysR_subst-bd"/>
</dbReference>
<dbReference type="InterPro" id="IPR058163">
    <property type="entry name" value="LysR-type_TF_proteobact-type"/>
</dbReference>
<dbReference type="FunFam" id="1.10.10.10:FF:000001">
    <property type="entry name" value="LysR family transcriptional regulator"/>
    <property type="match status" value="1"/>
</dbReference>
<dbReference type="Pfam" id="PF00126">
    <property type="entry name" value="HTH_1"/>
    <property type="match status" value="1"/>
</dbReference>
<dbReference type="Proteomes" id="UP000321304">
    <property type="component" value="Unassembled WGS sequence"/>
</dbReference>
<dbReference type="EMBL" id="VITY01000024">
    <property type="protein sequence ID" value="TWB87000.1"/>
    <property type="molecule type" value="Genomic_DNA"/>
</dbReference>
<evidence type="ECO:0000256" key="4">
    <source>
        <dbReference type="ARBA" id="ARBA00023125"/>
    </source>
</evidence>
<dbReference type="Pfam" id="PF03466">
    <property type="entry name" value="LysR_substrate"/>
    <property type="match status" value="1"/>
</dbReference>
<dbReference type="PANTHER" id="PTHR30537:SF5">
    <property type="entry name" value="HTH-TYPE TRANSCRIPTIONAL ACTIVATOR TTDR-RELATED"/>
    <property type="match status" value="1"/>
</dbReference>
<dbReference type="GO" id="GO:0003677">
    <property type="term" value="F:DNA binding"/>
    <property type="evidence" value="ECO:0007669"/>
    <property type="project" value="UniProtKB-KW"/>
</dbReference>
<keyword evidence="3" id="KW-0805">Transcription regulation</keyword>
<dbReference type="Gene3D" id="3.40.190.290">
    <property type="match status" value="1"/>
</dbReference>
<dbReference type="InterPro" id="IPR000847">
    <property type="entry name" value="LysR_HTH_N"/>
</dbReference>
<dbReference type="PRINTS" id="PR00039">
    <property type="entry name" value="HTHLYSR"/>
</dbReference>
<accession>A0A560L1D5</accession>
<comment type="function">
    <text evidence="1">NodD regulates the expression of the nodABCFE genes which encode other nodulation proteins. NodD is also a negative regulator of its own expression. Binds flavonoids as inducers.</text>
</comment>
<keyword evidence="9" id="KW-1185">Reference proteome</keyword>
<organism evidence="8 9">
    <name type="scientific">Bradyrhizobium macuxiense</name>
    <dbReference type="NCBI Taxonomy" id="1755647"/>
    <lineage>
        <taxon>Bacteria</taxon>
        <taxon>Pseudomonadati</taxon>
        <taxon>Pseudomonadota</taxon>
        <taxon>Alphaproteobacteria</taxon>
        <taxon>Hyphomicrobiales</taxon>
        <taxon>Nitrobacteraceae</taxon>
        <taxon>Bradyrhizobium</taxon>
    </lineage>
</organism>